<dbReference type="InterPro" id="IPR036291">
    <property type="entry name" value="NAD(P)-bd_dom_sf"/>
</dbReference>
<dbReference type="PANTHER" id="PTHR21089">
    <property type="entry name" value="SHIKIMATE DEHYDROGENASE"/>
    <property type="match status" value="1"/>
</dbReference>
<feature type="domain" description="Quinate/shikimate 5-dehydrogenase/glutamyl-tRNA reductase" evidence="9">
    <location>
        <begin position="117"/>
        <end position="189"/>
    </location>
</feature>
<feature type="binding site" evidence="8">
    <location>
        <position position="246"/>
    </location>
    <ligand>
        <name>shikimate</name>
        <dbReference type="ChEBI" id="CHEBI:36208"/>
    </ligand>
</feature>
<feature type="binding site" evidence="8">
    <location>
        <position position="218"/>
    </location>
    <ligand>
        <name>shikimate</name>
        <dbReference type="ChEBI" id="CHEBI:36208"/>
    </ligand>
</feature>
<dbReference type="Gene3D" id="3.40.50.10860">
    <property type="entry name" value="Leucine Dehydrogenase, chain A, domain 1"/>
    <property type="match status" value="1"/>
</dbReference>
<comment type="similarity">
    <text evidence="8">Belongs to the shikimate dehydrogenase family.</text>
</comment>
<keyword evidence="5 8" id="KW-0560">Oxidoreductase</keyword>
<dbReference type="NCBIfam" id="NF001319">
    <property type="entry name" value="PRK00258.3-3"/>
    <property type="match status" value="1"/>
</dbReference>
<dbReference type="InterPro" id="IPR011342">
    <property type="entry name" value="Shikimate_DH"/>
</dbReference>
<dbReference type="InterPro" id="IPR046346">
    <property type="entry name" value="Aminoacid_DH-like_N_sf"/>
</dbReference>
<dbReference type="EC" id="1.1.1.25" evidence="2 8"/>
<dbReference type="SUPFAM" id="SSF51735">
    <property type="entry name" value="NAD(P)-binding Rossmann-fold domains"/>
    <property type="match status" value="1"/>
</dbReference>
<evidence type="ECO:0000313" key="13">
    <source>
        <dbReference type="Proteomes" id="UP001549099"/>
    </source>
</evidence>
<organism evidence="12 13">
    <name type="scientific">Bhargavaea ullalensis</name>
    <dbReference type="NCBI Taxonomy" id="1265685"/>
    <lineage>
        <taxon>Bacteria</taxon>
        <taxon>Bacillati</taxon>
        <taxon>Bacillota</taxon>
        <taxon>Bacilli</taxon>
        <taxon>Bacillales</taxon>
        <taxon>Caryophanaceae</taxon>
        <taxon>Bhargavaea</taxon>
    </lineage>
</organism>
<evidence type="ECO:0000256" key="3">
    <source>
        <dbReference type="ARBA" id="ARBA00022605"/>
    </source>
</evidence>
<sequence>MKKWYAVLGDPVSHSKSPAMHEAWFEENGLDASYVPVHVPEGTVGEAVQALKTLGASGWNVTVPHKQAIIPYLDEIDPLAEQMQAVNTVSLLPGGRLRGSNTDGPGFVGSLEQAAGTGLKEKKVLIIGAGGASSGIALALSQAGYRSVSVCNRTVKKAEAVAARTGGEALSLQEAERRLGEFGIVIQTTPVGMSTGSSGLPLGLQNLSPGAVAADIVYSPLETEFLKAAAATGCKTVDGLGMFVFQGALAFERWTGILPDTQKMKDRLMNEMGNTDVNGKTEKLLEK</sequence>
<proteinExistence type="inferred from homology"/>
<feature type="binding site" evidence="8">
    <location>
        <begin position="128"/>
        <end position="132"/>
    </location>
    <ligand>
        <name>NADP(+)</name>
        <dbReference type="ChEBI" id="CHEBI:58349"/>
    </ligand>
</feature>
<dbReference type="InterPro" id="IPR022893">
    <property type="entry name" value="Shikimate_DH_fam"/>
</dbReference>
<evidence type="ECO:0000259" key="10">
    <source>
        <dbReference type="Pfam" id="PF08501"/>
    </source>
</evidence>
<reference evidence="12 13" key="1">
    <citation type="submission" date="2024-06" db="EMBL/GenBank/DDBJ databases">
        <title>Genomic Encyclopedia of Type Strains, Phase IV (KMG-IV): sequencing the most valuable type-strain genomes for metagenomic binning, comparative biology and taxonomic classification.</title>
        <authorList>
            <person name="Goeker M."/>
        </authorList>
    </citation>
    <scope>NUCLEOTIDE SEQUENCE [LARGE SCALE GENOMIC DNA]</scope>
    <source>
        <strain evidence="12 13">DSM 26128</strain>
    </source>
</reference>
<feature type="domain" description="SDH C-terminal" evidence="11">
    <location>
        <begin position="239"/>
        <end position="269"/>
    </location>
</feature>
<evidence type="ECO:0000256" key="6">
    <source>
        <dbReference type="ARBA" id="ARBA00023141"/>
    </source>
</evidence>
<evidence type="ECO:0000256" key="8">
    <source>
        <dbReference type="HAMAP-Rule" id="MF_00222"/>
    </source>
</evidence>
<evidence type="ECO:0000259" key="9">
    <source>
        <dbReference type="Pfam" id="PF01488"/>
    </source>
</evidence>
<feature type="binding site" evidence="8">
    <location>
        <position position="216"/>
    </location>
    <ligand>
        <name>NADP(+)</name>
        <dbReference type="ChEBI" id="CHEBI:58349"/>
    </ligand>
</feature>
<evidence type="ECO:0000256" key="1">
    <source>
        <dbReference type="ARBA" id="ARBA00004871"/>
    </source>
</evidence>
<keyword evidence="4 8" id="KW-0521">NADP</keyword>
<comment type="caution">
    <text evidence="12">The sequence shown here is derived from an EMBL/GenBank/DDBJ whole genome shotgun (WGS) entry which is preliminary data.</text>
</comment>
<dbReference type="Pfam" id="PF08501">
    <property type="entry name" value="Shikimate_dh_N"/>
    <property type="match status" value="1"/>
</dbReference>
<feature type="binding site" evidence="8">
    <location>
        <position position="62"/>
    </location>
    <ligand>
        <name>shikimate</name>
        <dbReference type="ChEBI" id="CHEBI:36208"/>
    </ligand>
</feature>
<dbReference type="Pfam" id="PF01488">
    <property type="entry name" value="Shikimate_DH"/>
    <property type="match status" value="1"/>
</dbReference>
<keyword evidence="3 8" id="KW-0028">Amino-acid biosynthesis</keyword>
<feature type="binding site" evidence="8">
    <location>
        <position position="239"/>
    </location>
    <ligand>
        <name>NADP(+)</name>
        <dbReference type="ChEBI" id="CHEBI:58349"/>
    </ligand>
</feature>
<dbReference type="EMBL" id="JBEPLW010000002">
    <property type="protein sequence ID" value="MET3574703.1"/>
    <property type="molecule type" value="Genomic_DNA"/>
</dbReference>
<dbReference type="InterPro" id="IPR013708">
    <property type="entry name" value="Shikimate_DH-bd_N"/>
</dbReference>
<dbReference type="GO" id="GO:0004764">
    <property type="term" value="F:shikimate 3-dehydrogenase (NADP+) activity"/>
    <property type="evidence" value="ECO:0007669"/>
    <property type="project" value="UniProtKB-EC"/>
</dbReference>
<dbReference type="CDD" id="cd01065">
    <property type="entry name" value="NAD_bind_Shikimate_DH"/>
    <property type="match status" value="1"/>
</dbReference>
<dbReference type="InterPro" id="IPR006151">
    <property type="entry name" value="Shikm_DH/Glu-tRNA_Rdtase"/>
</dbReference>
<dbReference type="SUPFAM" id="SSF53223">
    <property type="entry name" value="Aminoacid dehydrogenase-like, N-terminal domain"/>
    <property type="match status" value="1"/>
</dbReference>
<dbReference type="InterPro" id="IPR041121">
    <property type="entry name" value="SDH_C"/>
</dbReference>
<accession>A0ABV2G8T9</accession>
<protein>
    <recommendedName>
        <fullName evidence="2 8">Shikimate dehydrogenase (NADP(+))</fullName>
        <shortName evidence="8">SDH</shortName>
        <ecNumber evidence="2 8">1.1.1.25</ecNumber>
    </recommendedName>
</protein>
<comment type="function">
    <text evidence="8">Involved in the biosynthesis of the chorismate, which leads to the biosynthesis of aromatic amino acids. Catalyzes the reversible NADPH linked reduction of 3-dehydroshikimate (DHSA) to yield shikimate (SA).</text>
</comment>
<name>A0ABV2G8T9_9BACL</name>
<feature type="active site" description="Proton acceptor" evidence="8">
    <location>
        <position position="66"/>
    </location>
</feature>
<dbReference type="NCBIfam" id="TIGR00507">
    <property type="entry name" value="aroE"/>
    <property type="match status" value="1"/>
</dbReference>
<feature type="binding site" evidence="8">
    <location>
        <begin position="152"/>
        <end position="157"/>
    </location>
    <ligand>
        <name>NADP(+)</name>
        <dbReference type="ChEBI" id="CHEBI:58349"/>
    </ligand>
</feature>
<dbReference type="PANTHER" id="PTHR21089:SF1">
    <property type="entry name" value="BIFUNCTIONAL 3-DEHYDROQUINATE DEHYDRATASE_SHIKIMATE DEHYDROGENASE, CHLOROPLASTIC"/>
    <property type="match status" value="1"/>
</dbReference>
<feature type="binding site" evidence="8">
    <location>
        <position position="87"/>
    </location>
    <ligand>
        <name>shikimate</name>
        <dbReference type="ChEBI" id="CHEBI:36208"/>
    </ligand>
</feature>
<comment type="caution">
    <text evidence="8">Lacks conserved residue(s) required for the propagation of feature annotation.</text>
</comment>
<dbReference type="RefSeq" id="WP_354195146.1">
    <property type="nucleotide sequence ID" value="NZ_JBEPLW010000002.1"/>
</dbReference>
<dbReference type="Gene3D" id="3.40.50.720">
    <property type="entry name" value="NAD(P)-binding Rossmann-like Domain"/>
    <property type="match status" value="1"/>
</dbReference>
<evidence type="ECO:0000256" key="7">
    <source>
        <dbReference type="ARBA" id="ARBA00049442"/>
    </source>
</evidence>
<comment type="catalytic activity">
    <reaction evidence="7 8">
        <text>shikimate + NADP(+) = 3-dehydroshikimate + NADPH + H(+)</text>
        <dbReference type="Rhea" id="RHEA:17737"/>
        <dbReference type="ChEBI" id="CHEBI:15378"/>
        <dbReference type="ChEBI" id="CHEBI:16630"/>
        <dbReference type="ChEBI" id="CHEBI:36208"/>
        <dbReference type="ChEBI" id="CHEBI:57783"/>
        <dbReference type="ChEBI" id="CHEBI:58349"/>
        <dbReference type="EC" id="1.1.1.25"/>
    </reaction>
</comment>
<dbReference type="HAMAP" id="MF_00222">
    <property type="entry name" value="Shikimate_DH_AroE"/>
    <property type="match status" value="1"/>
</dbReference>
<feature type="binding site" evidence="8">
    <location>
        <begin position="15"/>
        <end position="17"/>
    </location>
    <ligand>
        <name>shikimate</name>
        <dbReference type="ChEBI" id="CHEBI:36208"/>
    </ligand>
</feature>
<feature type="domain" description="Shikimate dehydrogenase substrate binding N-terminal" evidence="10">
    <location>
        <begin position="7"/>
        <end position="89"/>
    </location>
</feature>
<evidence type="ECO:0000259" key="11">
    <source>
        <dbReference type="Pfam" id="PF18317"/>
    </source>
</evidence>
<evidence type="ECO:0000256" key="2">
    <source>
        <dbReference type="ARBA" id="ARBA00012962"/>
    </source>
</evidence>
<comment type="subunit">
    <text evidence="8">Homodimer.</text>
</comment>
<feature type="binding site" evidence="8">
    <location>
        <position position="103"/>
    </location>
    <ligand>
        <name>shikimate</name>
        <dbReference type="ChEBI" id="CHEBI:36208"/>
    </ligand>
</feature>
<evidence type="ECO:0000256" key="5">
    <source>
        <dbReference type="ARBA" id="ARBA00023002"/>
    </source>
</evidence>
<keyword evidence="6 8" id="KW-0057">Aromatic amino acid biosynthesis</keyword>
<evidence type="ECO:0000313" key="12">
    <source>
        <dbReference type="EMBL" id="MET3574703.1"/>
    </source>
</evidence>
<keyword evidence="13" id="KW-1185">Reference proteome</keyword>
<comment type="pathway">
    <text evidence="1 8">Metabolic intermediate biosynthesis; chorismate biosynthesis; chorismate from D-erythrose 4-phosphate and phosphoenolpyruvate: step 4/7.</text>
</comment>
<dbReference type="Pfam" id="PF18317">
    <property type="entry name" value="SDH_C"/>
    <property type="match status" value="1"/>
</dbReference>
<gene>
    <name evidence="8" type="primary">aroE</name>
    <name evidence="12" type="ORF">ABID49_000585</name>
</gene>
<evidence type="ECO:0000256" key="4">
    <source>
        <dbReference type="ARBA" id="ARBA00022857"/>
    </source>
</evidence>
<dbReference type="Proteomes" id="UP001549099">
    <property type="component" value="Unassembled WGS sequence"/>
</dbReference>